<evidence type="ECO:0000313" key="2">
    <source>
        <dbReference type="Proteomes" id="UP000602759"/>
    </source>
</evidence>
<dbReference type="Proteomes" id="UP000602759">
    <property type="component" value="Unassembled WGS sequence"/>
</dbReference>
<name>A0ABR7YU11_9SPHI</name>
<evidence type="ECO:0000313" key="1">
    <source>
        <dbReference type="EMBL" id="MBD1434828.1"/>
    </source>
</evidence>
<dbReference type="RefSeq" id="WP_190995683.1">
    <property type="nucleotide sequence ID" value="NZ_JACOIK010000015.1"/>
</dbReference>
<accession>A0ABR7YU11</accession>
<keyword evidence="2" id="KW-1185">Reference proteome</keyword>
<comment type="caution">
    <text evidence="1">The sequence shown here is derived from an EMBL/GenBank/DDBJ whole genome shotgun (WGS) entry which is preliminary data.</text>
</comment>
<sequence length="83" mass="9935">MQTFATICKRISRYCLHFEKLPRYGEGLHRPYDKCICPVDLPYISFEGAPFQPEGHYRNVEVPQRRVEEHHDEHAEQLYLFVV</sequence>
<reference evidence="1 2" key="1">
    <citation type="submission" date="2020-08" db="EMBL/GenBank/DDBJ databases">
        <title>Sphingobacterium sp. DN00404 isolated from aquaculture water.</title>
        <authorList>
            <person name="Zhang M."/>
        </authorList>
    </citation>
    <scope>NUCLEOTIDE SEQUENCE [LARGE SCALE GENOMIC DNA]</scope>
    <source>
        <strain evidence="1 2">DN00404</strain>
    </source>
</reference>
<protein>
    <submittedName>
        <fullName evidence="1">Uncharacterized protein</fullName>
    </submittedName>
</protein>
<proteinExistence type="predicted"/>
<gene>
    <name evidence="1" type="ORF">H8B06_18535</name>
</gene>
<dbReference type="EMBL" id="JACOIK010000015">
    <property type="protein sequence ID" value="MBD1434828.1"/>
    <property type="molecule type" value="Genomic_DNA"/>
</dbReference>
<organism evidence="1 2">
    <name type="scientific">Sphingobacterium micropteri</name>
    <dbReference type="NCBI Taxonomy" id="2763501"/>
    <lineage>
        <taxon>Bacteria</taxon>
        <taxon>Pseudomonadati</taxon>
        <taxon>Bacteroidota</taxon>
        <taxon>Sphingobacteriia</taxon>
        <taxon>Sphingobacteriales</taxon>
        <taxon>Sphingobacteriaceae</taxon>
        <taxon>Sphingobacterium</taxon>
    </lineage>
</organism>